<proteinExistence type="predicted"/>
<accession>A0A183FMV4</accession>
<sequence>MLVDCGGKGRMSDSGLFLSSQLKRFLERAAKSFPPPEPLGRHGIVNYHILCDGGFAQILHMQRPYTQTEWESQMRGYGLMGALIQHVWYHHVPITSLPPIITWLPRHCKLIITSVVILHNFMLRENSVEDIVRRFPSLAESSAPVRSQSRQAFNEARRQRKRLVNYFAEEDRI</sequence>
<dbReference type="OrthoDB" id="5874107at2759"/>
<accession>A0A3P7YKY8</accession>
<dbReference type="WBParaSite" id="HPBE_0000875901-mRNA-1">
    <property type="protein sequence ID" value="HPBE_0000875901-mRNA-1"/>
    <property type="gene ID" value="HPBE_0000875901"/>
</dbReference>
<evidence type="ECO:0000313" key="3">
    <source>
        <dbReference type="WBParaSite" id="HPBE_0000875901-mRNA-1"/>
    </source>
</evidence>
<reference evidence="1 2" key="1">
    <citation type="submission" date="2018-11" db="EMBL/GenBank/DDBJ databases">
        <authorList>
            <consortium name="Pathogen Informatics"/>
        </authorList>
    </citation>
    <scope>NUCLEOTIDE SEQUENCE [LARGE SCALE GENOMIC DNA]</scope>
</reference>
<dbReference type="EMBL" id="UZAH01026244">
    <property type="protein sequence ID" value="VDO77679.1"/>
    <property type="molecule type" value="Genomic_DNA"/>
</dbReference>
<evidence type="ECO:0000313" key="2">
    <source>
        <dbReference type="Proteomes" id="UP000050761"/>
    </source>
</evidence>
<name>A0A183FMV4_HELPZ</name>
<dbReference type="Proteomes" id="UP000050761">
    <property type="component" value="Unassembled WGS sequence"/>
</dbReference>
<protein>
    <submittedName>
        <fullName evidence="3">DDE Tnp4 domain-containing protein</fullName>
    </submittedName>
</protein>
<organism evidence="2 3">
    <name type="scientific">Heligmosomoides polygyrus</name>
    <name type="common">Parasitic roundworm</name>
    <dbReference type="NCBI Taxonomy" id="6339"/>
    <lineage>
        <taxon>Eukaryota</taxon>
        <taxon>Metazoa</taxon>
        <taxon>Ecdysozoa</taxon>
        <taxon>Nematoda</taxon>
        <taxon>Chromadorea</taxon>
        <taxon>Rhabditida</taxon>
        <taxon>Rhabditina</taxon>
        <taxon>Rhabditomorpha</taxon>
        <taxon>Strongyloidea</taxon>
        <taxon>Heligmosomidae</taxon>
        <taxon>Heligmosomoides</taxon>
    </lineage>
</organism>
<dbReference type="AlphaFoldDB" id="A0A183FMV4"/>
<keyword evidence="2" id="KW-1185">Reference proteome</keyword>
<reference evidence="3" key="2">
    <citation type="submission" date="2019-09" db="UniProtKB">
        <authorList>
            <consortium name="WormBaseParasite"/>
        </authorList>
    </citation>
    <scope>IDENTIFICATION</scope>
</reference>
<evidence type="ECO:0000313" key="1">
    <source>
        <dbReference type="EMBL" id="VDO77679.1"/>
    </source>
</evidence>
<gene>
    <name evidence="1" type="ORF">HPBE_LOCUS8760</name>
</gene>